<feature type="domain" description="ATP-dependent DNA ligase family profile" evidence="19">
    <location>
        <begin position="421"/>
        <end position="546"/>
    </location>
</feature>
<evidence type="ECO:0000256" key="15">
    <source>
        <dbReference type="ARBA" id="ARBA00043870"/>
    </source>
</evidence>
<evidence type="ECO:0000256" key="2">
    <source>
        <dbReference type="ARBA" id="ARBA00004123"/>
    </source>
</evidence>
<sequence>MSDIEDDDHHMSEHGGNVAPPPADDGGEQHAQNGEILTEEQYEAKFPNRPRNLKPTLPFHVLHKDLFEPLLDNKRKRTAVGLRGTRTLKPHEIRRNIIDRFISRWRKEVGPDIFPAFRLILCDKDRDRNVYHLKEQKIGKLLVKVMKINKDSEDGYALIHWKQPGSWTRSAGDFALRCYEIIRKRPMITNPGDLTIAQVNEMLDQLSRVNGEEKQLPIITEFYNKMCAEELMWLIRIILKQMKVGATEKTFFDSWHPDADALFNVSSSLRRVCWELWDPKFRLQDNTKGVNLMSCFQPQLAQFQKKSLDHVVKAIGEKEFWIEEKMDGERMQMHFENGQFRWWSRKAKEYTHLYGSTLKNGSLTRFAKGAFDERVTSIILDGEMVTWDPKLDCIVSFGTLKTAAIETSNNPSAEDIHRPLFRVFDILYLNGNSLLQYPLEDRRKALEGVLNEVERRIEKHPYTIATTVDEIESELRKVIATASEGLVIKNPRSPYRLNERNDDWVKVKPEYMTEFGESLDCLVVGGYWGSGRRGNMLSSYLCGLRVDGNSLPPGADPMKFWSFCKVGGGFTANDYSAISHQTDGYWKKWDSKRPPEWLVLAGGPREFEKPDMWIHPEHSFVVEIKAASVAASDQFRMKQTLRFPRFKKMRPDKNWQTALSVQEFLKLQTQAHKDSQNKSLEVEQRRATRKRIKKEFTVAGGEDAPKFAPLPAVPSGKPLFEGHSFYITSETASRRPKKSKAEIEQLVKAHGGKIFQNETAEPGIHVIGDKNIVKVSALKKNGSYDIISPQWIFDCIRQQELELQAGRTNGYILPLEPAHLFHATDATAEKAHRNIDKWSDSYARDIDMEKLKEVMDNMEGEFDRSLAAPFRDSADLQEIEELDTLPGSIFRKSVVYIDQTVQGVAQTLVDFAGGRVTVDLRPEAGISHIVVGPKTLHKRLQELRDTISTWCVVPLAERADWASSMSSDSVKGKIPRIVTADWIDESIKEKTLLDEDRFVPAPAVAA</sequence>
<dbReference type="PANTHER" id="PTHR45997:SF1">
    <property type="entry name" value="DNA LIGASE 4"/>
    <property type="match status" value="1"/>
</dbReference>
<dbReference type="Gene3D" id="2.40.50.140">
    <property type="entry name" value="Nucleic acid-binding proteins"/>
    <property type="match status" value="1"/>
</dbReference>
<dbReference type="GO" id="GO:0005524">
    <property type="term" value="F:ATP binding"/>
    <property type="evidence" value="ECO:0007669"/>
    <property type="project" value="UniProtKB-KW"/>
</dbReference>
<dbReference type="SUPFAM" id="SSF50249">
    <property type="entry name" value="Nucleic acid-binding proteins"/>
    <property type="match status" value="1"/>
</dbReference>
<dbReference type="EMBL" id="VXIS01000162">
    <property type="protein sequence ID" value="KAA8899745.1"/>
    <property type="molecule type" value="Genomic_DNA"/>
</dbReference>
<dbReference type="InterPro" id="IPR036420">
    <property type="entry name" value="BRCT_dom_sf"/>
</dbReference>
<dbReference type="InterPro" id="IPR016059">
    <property type="entry name" value="DNA_ligase_ATP-dep_CS"/>
</dbReference>
<dbReference type="GO" id="GO:0032807">
    <property type="term" value="C:DNA ligase IV complex"/>
    <property type="evidence" value="ECO:0007669"/>
    <property type="project" value="TreeGrafter"/>
</dbReference>
<dbReference type="SMART" id="SM00292">
    <property type="entry name" value="BRCT"/>
    <property type="match status" value="1"/>
</dbReference>
<dbReference type="EC" id="6.5.1.1" evidence="16"/>
<dbReference type="GO" id="GO:0003910">
    <property type="term" value="F:DNA ligase (ATP) activity"/>
    <property type="evidence" value="ECO:0007669"/>
    <property type="project" value="UniProtKB-EC"/>
</dbReference>
<dbReference type="SUPFAM" id="SSF52113">
    <property type="entry name" value="BRCT domain"/>
    <property type="match status" value="2"/>
</dbReference>
<evidence type="ECO:0000256" key="4">
    <source>
        <dbReference type="ARBA" id="ARBA00022598"/>
    </source>
</evidence>
<dbReference type="SUPFAM" id="SSF56091">
    <property type="entry name" value="DNA ligase/mRNA capping enzyme, catalytic domain"/>
    <property type="match status" value="1"/>
</dbReference>
<comment type="function">
    <text evidence="15">DNA ligase involved in DNA non-homologous end joining (NHEJ); required for double-strand break (DSB) repair.</text>
</comment>
<evidence type="ECO:0000256" key="9">
    <source>
        <dbReference type="ARBA" id="ARBA00022840"/>
    </source>
</evidence>
<dbReference type="GO" id="GO:0071897">
    <property type="term" value="P:DNA biosynthetic process"/>
    <property type="evidence" value="ECO:0007669"/>
    <property type="project" value="InterPro"/>
</dbReference>
<dbReference type="InterPro" id="IPR000977">
    <property type="entry name" value="DNA_ligase_ATP-dep"/>
</dbReference>
<organism evidence="21 22">
    <name type="scientific">Sphaerosporella brunnea</name>
    <dbReference type="NCBI Taxonomy" id="1250544"/>
    <lineage>
        <taxon>Eukaryota</taxon>
        <taxon>Fungi</taxon>
        <taxon>Dikarya</taxon>
        <taxon>Ascomycota</taxon>
        <taxon>Pezizomycotina</taxon>
        <taxon>Pezizomycetes</taxon>
        <taxon>Pezizales</taxon>
        <taxon>Pyronemataceae</taxon>
        <taxon>Sphaerosporella</taxon>
    </lineage>
</organism>
<dbReference type="CDD" id="cd17722">
    <property type="entry name" value="BRCT_DNA_ligase_IV_rpt1"/>
    <property type="match status" value="1"/>
</dbReference>
<dbReference type="InterPro" id="IPR012309">
    <property type="entry name" value="DNA_ligase_ATP-dep_C"/>
</dbReference>
<keyword evidence="11 16" id="KW-0233">DNA recombination</keyword>
<dbReference type="InParanoid" id="A0A5J5EQQ7"/>
<dbReference type="AlphaFoldDB" id="A0A5J5EQQ7"/>
<dbReference type="Proteomes" id="UP000326924">
    <property type="component" value="Unassembled WGS sequence"/>
</dbReference>
<comment type="subcellular location">
    <subcellularLocation>
        <location evidence="2">Nucleus</location>
    </subcellularLocation>
</comment>
<dbReference type="SUPFAM" id="SSF117018">
    <property type="entry name" value="ATP-dependent DNA ligase DNA-binding domain"/>
    <property type="match status" value="1"/>
</dbReference>
<evidence type="ECO:0000256" key="5">
    <source>
        <dbReference type="ARBA" id="ARBA00022723"/>
    </source>
</evidence>
<keyword evidence="12 16" id="KW-0234">DNA repair</keyword>
<dbReference type="OrthoDB" id="151490at2759"/>
<name>A0A5J5EQQ7_9PEZI</name>
<evidence type="ECO:0000256" key="6">
    <source>
        <dbReference type="ARBA" id="ARBA00022737"/>
    </source>
</evidence>
<dbReference type="FunFam" id="1.10.3260.10:FF:000008">
    <property type="entry name" value="DNA ligase 4"/>
    <property type="match status" value="1"/>
</dbReference>
<evidence type="ECO:0000256" key="8">
    <source>
        <dbReference type="ARBA" id="ARBA00022763"/>
    </source>
</evidence>
<evidence type="ECO:0000256" key="1">
    <source>
        <dbReference type="ARBA" id="ARBA00001946"/>
    </source>
</evidence>
<comment type="caution">
    <text evidence="21">The sequence shown here is derived from an EMBL/GenBank/DDBJ whole genome shotgun (WGS) entry which is preliminary data.</text>
</comment>
<keyword evidence="9 16" id="KW-0067">ATP-binding</keyword>
<dbReference type="Pfam" id="PF04679">
    <property type="entry name" value="DNA_ligase_A_C"/>
    <property type="match status" value="1"/>
</dbReference>
<evidence type="ECO:0000256" key="11">
    <source>
        <dbReference type="ARBA" id="ARBA00023172"/>
    </source>
</evidence>
<dbReference type="PROSITE" id="PS00697">
    <property type="entry name" value="DNA_LIGASE_A1"/>
    <property type="match status" value="1"/>
</dbReference>
<dbReference type="Gene3D" id="3.30.470.30">
    <property type="entry name" value="DNA ligase/mRNA capping enzyme"/>
    <property type="match status" value="1"/>
</dbReference>
<dbReference type="CDD" id="cd07968">
    <property type="entry name" value="OBF_DNA_ligase_IV"/>
    <property type="match status" value="1"/>
</dbReference>
<evidence type="ECO:0000256" key="16">
    <source>
        <dbReference type="RuleBase" id="RU000617"/>
    </source>
</evidence>
<dbReference type="InterPro" id="IPR044125">
    <property type="entry name" value="Adenylation_DNA_ligase_IV"/>
</dbReference>
<keyword evidence="6" id="KW-0677">Repeat</keyword>
<accession>A0A5J5EQQ7</accession>
<keyword evidence="22" id="KW-1185">Reference proteome</keyword>
<keyword evidence="13" id="KW-0539">Nucleus</keyword>
<dbReference type="PROSITE" id="PS50172">
    <property type="entry name" value="BRCT"/>
    <property type="match status" value="2"/>
</dbReference>
<comment type="cofactor">
    <cofactor evidence="1">
        <name>Mg(2+)</name>
        <dbReference type="ChEBI" id="CHEBI:18420"/>
    </cofactor>
</comment>
<dbReference type="PROSITE" id="PS50160">
    <property type="entry name" value="DNA_LIGASE_A3"/>
    <property type="match status" value="1"/>
</dbReference>
<evidence type="ECO:0000259" key="19">
    <source>
        <dbReference type="PROSITE" id="PS50160"/>
    </source>
</evidence>
<dbReference type="NCBIfam" id="TIGR00574">
    <property type="entry name" value="dnl1"/>
    <property type="match status" value="1"/>
</dbReference>
<evidence type="ECO:0000256" key="12">
    <source>
        <dbReference type="ARBA" id="ARBA00023204"/>
    </source>
</evidence>
<gene>
    <name evidence="21" type="ORF">FN846DRAFT_909475</name>
</gene>
<evidence type="ECO:0000256" key="17">
    <source>
        <dbReference type="RuleBase" id="RU004196"/>
    </source>
</evidence>
<dbReference type="GO" id="GO:0046872">
    <property type="term" value="F:metal ion binding"/>
    <property type="evidence" value="ECO:0007669"/>
    <property type="project" value="UniProtKB-KW"/>
</dbReference>
<dbReference type="Gene3D" id="3.40.50.10190">
    <property type="entry name" value="BRCT domain"/>
    <property type="match status" value="2"/>
</dbReference>
<evidence type="ECO:0000313" key="21">
    <source>
        <dbReference type="EMBL" id="KAA8899745.1"/>
    </source>
</evidence>
<comment type="similarity">
    <text evidence="3 17">Belongs to the ATP-dependent DNA ligase family.</text>
</comment>
<reference evidence="21 22" key="1">
    <citation type="submission" date="2019-09" db="EMBL/GenBank/DDBJ databases">
        <title>Draft genome of the ectomycorrhizal ascomycete Sphaerosporella brunnea.</title>
        <authorList>
            <consortium name="DOE Joint Genome Institute"/>
            <person name="Benucci G.M."/>
            <person name="Marozzi G."/>
            <person name="Antonielli L."/>
            <person name="Sanchez S."/>
            <person name="Marco P."/>
            <person name="Wang X."/>
            <person name="Falini L.B."/>
            <person name="Barry K."/>
            <person name="Haridas S."/>
            <person name="Lipzen A."/>
            <person name="Labutti K."/>
            <person name="Grigoriev I.V."/>
            <person name="Murat C."/>
            <person name="Martin F."/>
            <person name="Albertini E."/>
            <person name="Donnini D."/>
            <person name="Bonito G."/>
        </authorList>
    </citation>
    <scope>NUCLEOTIDE SEQUENCE [LARGE SCALE GENOMIC DNA]</scope>
    <source>
        <strain evidence="21 22">Sb_GMNB300</strain>
    </source>
</reference>
<protein>
    <recommendedName>
        <fullName evidence="16">DNA ligase</fullName>
        <ecNumber evidence="16">6.5.1.1</ecNumber>
    </recommendedName>
</protein>
<comment type="catalytic activity">
    <reaction evidence="14 16">
        <text>ATP + (deoxyribonucleotide)n-3'-hydroxyl + 5'-phospho-(deoxyribonucleotide)m = (deoxyribonucleotide)n+m + AMP + diphosphate.</text>
        <dbReference type="EC" id="6.5.1.1"/>
    </reaction>
</comment>
<dbReference type="InterPro" id="IPR029710">
    <property type="entry name" value="LIG4"/>
</dbReference>
<evidence type="ECO:0000256" key="3">
    <source>
        <dbReference type="ARBA" id="ARBA00007572"/>
    </source>
</evidence>
<evidence type="ECO:0000256" key="13">
    <source>
        <dbReference type="ARBA" id="ARBA00023242"/>
    </source>
</evidence>
<proteinExistence type="inferred from homology"/>
<feature type="region of interest" description="Disordered" evidence="18">
    <location>
        <begin position="1"/>
        <end position="30"/>
    </location>
</feature>
<feature type="domain" description="BRCT" evidence="20">
    <location>
        <begin position="715"/>
        <end position="801"/>
    </location>
</feature>
<evidence type="ECO:0000256" key="14">
    <source>
        <dbReference type="ARBA" id="ARBA00034003"/>
    </source>
</evidence>
<keyword evidence="4 16" id="KW-0436">Ligase</keyword>
<dbReference type="FunCoup" id="A0A5J5EQQ7">
    <property type="interactions" value="601"/>
</dbReference>
<dbReference type="GO" id="GO:0003677">
    <property type="term" value="F:DNA binding"/>
    <property type="evidence" value="ECO:0007669"/>
    <property type="project" value="InterPro"/>
</dbReference>
<dbReference type="InterPro" id="IPR012310">
    <property type="entry name" value="DNA_ligase_ATP-dep_cent"/>
</dbReference>
<evidence type="ECO:0000256" key="18">
    <source>
        <dbReference type="SAM" id="MobiDB-lite"/>
    </source>
</evidence>
<evidence type="ECO:0000259" key="20">
    <source>
        <dbReference type="PROSITE" id="PS50172"/>
    </source>
</evidence>
<dbReference type="Gene3D" id="1.10.3260.10">
    <property type="entry name" value="DNA ligase, ATP-dependent, N-terminal domain"/>
    <property type="match status" value="1"/>
</dbReference>
<dbReference type="InterPro" id="IPR012308">
    <property type="entry name" value="DNA_ligase_ATP-dep_N"/>
</dbReference>
<dbReference type="GO" id="GO:0006297">
    <property type="term" value="P:nucleotide-excision repair, DNA gap filling"/>
    <property type="evidence" value="ECO:0007669"/>
    <property type="project" value="TreeGrafter"/>
</dbReference>
<feature type="domain" description="BRCT" evidence="20">
    <location>
        <begin position="885"/>
        <end position="1000"/>
    </location>
</feature>
<dbReference type="Pfam" id="PF04675">
    <property type="entry name" value="DNA_ligase_A_N"/>
    <property type="match status" value="1"/>
</dbReference>
<dbReference type="InterPro" id="IPR036599">
    <property type="entry name" value="DNA_ligase_N_sf"/>
</dbReference>
<dbReference type="CDD" id="cd07903">
    <property type="entry name" value="Adenylation_DNA_ligase_IV"/>
    <property type="match status" value="1"/>
</dbReference>
<dbReference type="Pfam" id="PF01068">
    <property type="entry name" value="DNA_ligase_A_M"/>
    <property type="match status" value="1"/>
</dbReference>
<keyword evidence="10" id="KW-0460">Magnesium</keyword>
<dbReference type="GO" id="GO:0006310">
    <property type="term" value="P:DNA recombination"/>
    <property type="evidence" value="ECO:0007669"/>
    <property type="project" value="UniProtKB-KW"/>
</dbReference>
<dbReference type="InterPro" id="IPR001357">
    <property type="entry name" value="BRCT_dom"/>
</dbReference>
<dbReference type="GO" id="GO:0006303">
    <property type="term" value="P:double-strand break repair via nonhomologous end joining"/>
    <property type="evidence" value="ECO:0007669"/>
    <property type="project" value="TreeGrafter"/>
</dbReference>
<keyword evidence="7 16" id="KW-0547">Nucleotide-binding</keyword>
<dbReference type="InterPro" id="IPR012340">
    <property type="entry name" value="NA-bd_OB-fold"/>
</dbReference>
<evidence type="ECO:0000313" key="22">
    <source>
        <dbReference type="Proteomes" id="UP000326924"/>
    </source>
</evidence>
<dbReference type="PANTHER" id="PTHR45997">
    <property type="entry name" value="DNA LIGASE 4"/>
    <property type="match status" value="1"/>
</dbReference>
<evidence type="ECO:0000256" key="10">
    <source>
        <dbReference type="ARBA" id="ARBA00022842"/>
    </source>
</evidence>
<keyword evidence="8 16" id="KW-0227">DNA damage</keyword>
<dbReference type="Pfam" id="PF16589">
    <property type="entry name" value="BRCT_2"/>
    <property type="match status" value="1"/>
</dbReference>
<keyword evidence="5" id="KW-0479">Metal-binding</keyword>
<evidence type="ECO:0000256" key="7">
    <source>
        <dbReference type="ARBA" id="ARBA00022741"/>
    </source>
</evidence>